<evidence type="ECO:0000256" key="7">
    <source>
        <dbReference type="ARBA" id="ARBA00023237"/>
    </source>
</evidence>
<dbReference type="GO" id="GO:0009279">
    <property type="term" value="C:cell outer membrane"/>
    <property type="evidence" value="ECO:0007669"/>
    <property type="project" value="UniProtKB-SubCell"/>
</dbReference>
<dbReference type="RefSeq" id="WP_084560053.1">
    <property type="nucleotide sequence ID" value="NZ_FRCX01000003.1"/>
</dbReference>
<dbReference type="GO" id="GO:0015288">
    <property type="term" value="F:porin activity"/>
    <property type="evidence" value="ECO:0007669"/>
    <property type="project" value="TreeGrafter"/>
</dbReference>
<dbReference type="InterPro" id="IPR051906">
    <property type="entry name" value="TolC-like"/>
</dbReference>
<dbReference type="InterPro" id="IPR010130">
    <property type="entry name" value="T1SS_OMP_TolC"/>
</dbReference>
<dbReference type="SUPFAM" id="SSF56954">
    <property type="entry name" value="Outer membrane efflux proteins (OEP)"/>
    <property type="match status" value="1"/>
</dbReference>
<evidence type="ECO:0000256" key="8">
    <source>
        <dbReference type="SAM" id="SignalP"/>
    </source>
</evidence>
<name>A0A1M7MVD4_9BURK</name>
<protein>
    <submittedName>
        <fullName evidence="9">Outer membrane protein</fullName>
    </submittedName>
</protein>
<dbReference type="InterPro" id="IPR003423">
    <property type="entry name" value="OMP_efflux"/>
</dbReference>
<evidence type="ECO:0000313" key="9">
    <source>
        <dbReference type="EMBL" id="SHM94978.1"/>
    </source>
</evidence>
<dbReference type="NCBIfam" id="TIGR01844">
    <property type="entry name" value="type_I_sec_TolC"/>
    <property type="match status" value="1"/>
</dbReference>
<keyword evidence="6" id="KW-0472">Membrane</keyword>
<dbReference type="OrthoDB" id="9813458at2"/>
<comment type="similarity">
    <text evidence="2">Belongs to the outer membrane factor (OMF) (TC 1.B.17) family.</text>
</comment>
<comment type="subcellular location">
    <subcellularLocation>
        <location evidence="1">Cell outer membrane</location>
    </subcellularLocation>
</comment>
<feature type="chain" id="PRO_5013156022" evidence="8">
    <location>
        <begin position="19"/>
        <end position="423"/>
    </location>
</feature>
<evidence type="ECO:0000256" key="2">
    <source>
        <dbReference type="ARBA" id="ARBA00007613"/>
    </source>
</evidence>
<keyword evidence="8" id="KW-0732">Signal</keyword>
<dbReference type="GO" id="GO:0015562">
    <property type="term" value="F:efflux transmembrane transporter activity"/>
    <property type="evidence" value="ECO:0007669"/>
    <property type="project" value="InterPro"/>
</dbReference>
<dbReference type="Pfam" id="PF02321">
    <property type="entry name" value="OEP"/>
    <property type="match status" value="2"/>
</dbReference>
<sequence>MRRLLCIGLLVVCPPVWAALSDDLLSVYTRARGNYPALQQAQAQAGASNASADLNRAPLLPQWTLSVTPRQTAGVNSNNASSQITQTIVNLAALDTWRAARADAQAQAATLRAAEQALVAEVAVRYFALLSAQSQLDTLSANEAAVAELVRQSKVRVAERLTAAVDVDQARAYLGLAQAATQQAREALADANQAVQELTGEAPLPLKPLRQGFQPALPQPADAPAWVTEALADNPVLQSGKELVLASEARIKAARAANLPTLGLSFSTDRGLVNGAAGSRQVTTNTVGLTLNVPIVAGGATFAATRQALYNRDAASAQFEASRRSIVRNVEAQLQAVRGSVAEIAIAEPGAEAAERALSASRAGHQYGTRTLTDVLNAIQTNGQAQLQLTQARHRHLVALLQLKQAVGRLSVDDLVAVNALLE</sequence>
<evidence type="ECO:0000256" key="1">
    <source>
        <dbReference type="ARBA" id="ARBA00004442"/>
    </source>
</evidence>
<keyword evidence="4" id="KW-1134">Transmembrane beta strand</keyword>
<dbReference type="Gene3D" id="1.20.1600.10">
    <property type="entry name" value="Outer membrane efflux proteins (OEP)"/>
    <property type="match status" value="1"/>
</dbReference>
<feature type="signal peptide" evidence="8">
    <location>
        <begin position="1"/>
        <end position="18"/>
    </location>
</feature>
<keyword evidence="10" id="KW-1185">Reference proteome</keyword>
<evidence type="ECO:0000256" key="6">
    <source>
        <dbReference type="ARBA" id="ARBA00023136"/>
    </source>
</evidence>
<dbReference type="STRING" id="551987.SAMN05192549_103339"/>
<dbReference type="AlphaFoldDB" id="A0A1M7MVD4"/>
<gene>
    <name evidence="9" type="ORF">SAMN05192549_103339</name>
</gene>
<reference evidence="10" key="1">
    <citation type="submission" date="2016-11" db="EMBL/GenBank/DDBJ databases">
        <authorList>
            <person name="Varghese N."/>
            <person name="Submissions S."/>
        </authorList>
    </citation>
    <scope>NUCLEOTIDE SEQUENCE [LARGE SCALE GENOMIC DNA]</scope>
    <source>
        <strain evidence="10">Sac-22</strain>
    </source>
</reference>
<evidence type="ECO:0000256" key="5">
    <source>
        <dbReference type="ARBA" id="ARBA00022692"/>
    </source>
</evidence>
<dbReference type="Proteomes" id="UP000184339">
    <property type="component" value="Unassembled WGS sequence"/>
</dbReference>
<evidence type="ECO:0000256" key="3">
    <source>
        <dbReference type="ARBA" id="ARBA00022448"/>
    </source>
</evidence>
<dbReference type="EMBL" id="FRCX01000003">
    <property type="protein sequence ID" value="SHM94978.1"/>
    <property type="molecule type" value="Genomic_DNA"/>
</dbReference>
<dbReference type="GO" id="GO:1990281">
    <property type="term" value="C:efflux pump complex"/>
    <property type="evidence" value="ECO:0007669"/>
    <property type="project" value="TreeGrafter"/>
</dbReference>
<proteinExistence type="inferred from homology"/>
<keyword evidence="7" id="KW-0998">Cell outer membrane</keyword>
<accession>A0A1M7MVD4</accession>
<evidence type="ECO:0000313" key="10">
    <source>
        <dbReference type="Proteomes" id="UP000184339"/>
    </source>
</evidence>
<dbReference type="PANTHER" id="PTHR30026">
    <property type="entry name" value="OUTER MEMBRANE PROTEIN TOLC"/>
    <property type="match status" value="1"/>
</dbReference>
<dbReference type="PANTHER" id="PTHR30026:SF20">
    <property type="entry name" value="OUTER MEMBRANE PROTEIN TOLC"/>
    <property type="match status" value="1"/>
</dbReference>
<organism evidence="9 10">
    <name type="scientific">Duganella sacchari</name>
    <dbReference type="NCBI Taxonomy" id="551987"/>
    <lineage>
        <taxon>Bacteria</taxon>
        <taxon>Pseudomonadati</taxon>
        <taxon>Pseudomonadota</taxon>
        <taxon>Betaproteobacteria</taxon>
        <taxon>Burkholderiales</taxon>
        <taxon>Oxalobacteraceae</taxon>
        <taxon>Telluria group</taxon>
        <taxon>Duganella</taxon>
    </lineage>
</organism>
<keyword evidence="5" id="KW-0812">Transmembrane</keyword>
<evidence type="ECO:0000256" key="4">
    <source>
        <dbReference type="ARBA" id="ARBA00022452"/>
    </source>
</evidence>
<keyword evidence="3" id="KW-0813">Transport</keyword>